<proteinExistence type="predicted"/>
<sequence>MADPGSASQGLGALLGELAAFGLAIGFSPLHIGLLLLLLLGPRPLQRGGWFVAGWLITAVLVVSLLTTAGHGLFLGMDKGSSHRTGLDLVAAGVLLGLGMKELLNKGDGSAEPPGWTSKLDQFCAMPLPLLLAVSAALEVVRPDALFLFTKTAGSLLAAGLGTGTELLATGVFSLVSASLLLMPLLALLLAGPERVLALLERGKQWLFAKGDLLVGLVSVALAFYLGWQGIESLHLG</sequence>
<keyword evidence="1" id="KW-1133">Transmembrane helix</keyword>
<dbReference type="RefSeq" id="WP_106632567.1">
    <property type="nucleotide sequence ID" value="NZ_PXXO01000011.1"/>
</dbReference>
<dbReference type="Proteomes" id="UP000243002">
    <property type="component" value="Unassembled WGS sequence"/>
</dbReference>
<gene>
    <name evidence="2" type="ORF">C7K55_09905</name>
</gene>
<feature type="transmembrane region" description="Helical" evidence="1">
    <location>
        <begin position="52"/>
        <end position="74"/>
    </location>
</feature>
<feature type="transmembrane region" description="Helical" evidence="1">
    <location>
        <begin position="213"/>
        <end position="231"/>
    </location>
</feature>
<evidence type="ECO:0000313" key="3">
    <source>
        <dbReference type="Proteomes" id="UP000243002"/>
    </source>
</evidence>
<protein>
    <submittedName>
        <fullName evidence="2">Cytochrome C biosynthesis protein</fullName>
    </submittedName>
</protein>
<evidence type="ECO:0000256" key="1">
    <source>
        <dbReference type="SAM" id="Phobius"/>
    </source>
</evidence>
<comment type="caution">
    <text evidence="2">The sequence shown here is derived from an EMBL/GenBank/DDBJ whole genome shotgun (WGS) entry which is preliminary data.</text>
</comment>
<dbReference type="AlphaFoldDB" id="A0A2P7MTG4"/>
<feature type="transmembrane region" description="Helical" evidence="1">
    <location>
        <begin position="167"/>
        <end position="192"/>
    </location>
</feature>
<organism evidence="2 3">
    <name type="scientific">Cyanobium usitatum str. Tous</name>
    <dbReference type="NCBI Taxonomy" id="2116684"/>
    <lineage>
        <taxon>Bacteria</taxon>
        <taxon>Bacillati</taxon>
        <taxon>Cyanobacteriota</taxon>
        <taxon>Cyanophyceae</taxon>
        <taxon>Synechococcales</taxon>
        <taxon>Prochlorococcaceae</taxon>
        <taxon>Cyanobium</taxon>
    </lineage>
</organism>
<feature type="transmembrane region" description="Helical" evidence="1">
    <location>
        <begin position="20"/>
        <end position="40"/>
    </location>
</feature>
<keyword evidence="1" id="KW-0472">Membrane</keyword>
<keyword evidence="1" id="KW-0812">Transmembrane</keyword>
<keyword evidence="3" id="KW-1185">Reference proteome</keyword>
<dbReference type="OrthoDB" id="555690at2"/>
<accession>A0A2P7MTG4</accession>
<name>A0A2P7MTG4_9CYAN</name>
<dbReference type="InterPro" id="IPR021315">
    <property type="entry name" value="Gap/Sap"/>
</dbReference>
<dbReference type="EMBL" id="PXXO01000011">
    <property type="protein sequence ID" value="PSJ04534.1"/>
    <property type="molecule type" value="Genomic_DNA"/>
</dbReference>
<dbReference type="Pfam" id="PF11139">
    <property type="entry name" value="SfLAP"/>
    <property type="match status" value="1"/>
</dbReference>
<reference evidence="2 3" key="1">
    <citation type="journal article" date="2018" name="Environ. Microbiol.">
        <title>Ecological and genomic features of two widespread freshwater picocyanobacteria.</title>
        <authorList>
            <person name="Cabello-Yeves P.J."/>
            <person name="Picazo A."/>
            <person name="Camacho A."/>
            <person name="Callieri C."/>
            <person name="Rosselli R."/>
            <person name="Roda-Garcia J.J."/>
            <person name="Coutinho F.H."/>
            <person name="Rodriguez-Valera F."/>
        </authorList>
    </citation>
    <scope>NUCLEOTIDE SEQUENCE [LARGE SCALE GENOMIC DNA]</scope>
    <source>
        <strain evidence="2 3">Tous</strain>
    </source>
</reference>
<evidence type="ECO:0000313" key="2">
    <source>
        <dbReference type="EMBL" id="PSJ04534.1"/>
    </source>
</evidence>